<dbReference type="AlphaFoldDB" id="A0A3M8AW38"/>
<gene>
    <name evidence="3" type="ORF">BAG01nite_16580</name>
    <name evidence="4" type="ORF">EB820_11440</name>
</gene>
<evidence type="ECO:0000313" key="6">
    <source>
        <dbReference type="Proteomes" id="UP000317180"/>
    </source>
</evidence>
<dbReference type="GeneID" id="82812985"/>
<keyword evidence="2" id="KW-0472">Membrane</keyword>
<feature type="coiled-coil region" evidence="1">
    <location>
        <begin position="343"/>
        <end position="370"/>
    </location>
</feature>
<dbReference type="RefSeq" id="WP_005831439.1">
    <property type="nucleotide sequence ID" value="NZ_BJOD01000014.1"/>
</dbReference>
<keyword evidence="2" id="KW-1133">Transmembrane helix</keyword>
<reference evidence="3 6" key="2">
    <citation type="submission" date="2019-06" db="EMBL/GenBank/DDBJ databases">
        <title>Whole genome shotgun sequence of Brevibacillus agri NBRC 15538.</title>
        <authorList>
            <person name="Hosoyama A."/>
            <person name="Uohara A."/>
            <person name="Ohji S."/>
            <person name="Ichikawa N."/>
        </authorList>
    </citation>
    <scope>NUCLEOTIDE SEQUENCE [LARGE SCALE GENOMIC DNA]</scope>
    <source>
        <strain evidence="3 6">NBRC 15538</strain>
    </source>
</reference>
<dbReference type="Proteomes" id="UP000276178">
    <property type="component" value="Unassembled WGS sequence"/>
</dbReference>
<dbReference type="OrthoDB" id="2112914at2"/>
<reference evidence="4 5" key="1">
    <citation type="submission" date="2018-10" db="EMBL/GenBank/DDBJ databases">
        <title>Phylogenomics of Brevibacillus.</title>
        <authorList>
            <person name="Dunlap C."/>
        </authorList>
    </citation>
    <scope>NUCLEOTIDE SEQUENCE [LARGE SCALE GENOMIC DNA]</scope>
    <source>
        <strain evidence="4 5">NRRL NRS 1219</strain>
    </source>
</reference>
<evidence type="ECO:0000313" key="4">
    <source>
        <dbReference type="EMBL" id="RNB55342.1"/>
    </source>
</evidence>
<dbReference type="Proteomes" id="UP000317180">
    <property type="component" value="Unassembled WGS sequence"/>
</dbReference>
<dbReference type="PANTHER" id="PTHR12697">
    <property type="entry name" value="PBS LYASE HEAT-LIKE PROTEIN"/>
    <property type="match status" value="1"/>
</dbReference>
<evidence type="ECO:0000256" key="2">
    <source>
        <dbReference type="SAM" id="Phobius"/>
    </source>
</evidence>
<dbReference type="SUPFAM" id="SSF48371">
    <property type="entry name" value="ARM repeat"/>
    <property type="match status" value="1"/>
</dbReference>
<comment type="caution">
    <text evidence="4">The sequence shown here is derived from an EMBL/GenBank/DDBJ whole genome shotgun (WGS) entry which is preliminary data.</text>
</comment>
<dbReference type="EMBL" id="RHHN01000035">
    <property type="protein sequence ID" value="RNB55342.1"/>
    <property type="molecule type" value="Genomic_DNA"/>
</dbReference>
<organism evidence="4 5">
    <name type="scientific">Brevibacillus agri</name>
    <dbReference type="NCBI Taxonomy" id="51101"/>
    <lineage>
        <taxon>Bacteria</taxon>
        <taxon>Bacillati</taxon>
        <taxon>Bacillota</taxon>
        <taxon>Bacilli</taxon>
        <taxon>Bacillales</taxon>
        <taxon>Paenibacillaceae</taxon>
        <taxon>Brevibacillus</taxon>
    </lineage>
</organism>
<dbReference type="InterPro" id="IPR016024">
    <property type="entry name" value="ARM-type_fold"/>
</dbReference>
<keyword evidence="2" id="KW-0812">Transmembrane</keyword>
<sequence>MQTPLAMAIVFVYALCGLTVLGLLALFALKLRNISAEKQARRCQEKYRDYFVYLQAYSEEEERLKVPYGDPTQKEKQLIQKKLFELLERFTGVHREKLIRLCEDMGLVALDLERLKSGWKWTRVDAAYNLGVMRSRQAAPDLLALLQKSSANDPSLFIVARAIAKCARDNGDLRQMAEFVVRAKKNVHQLIVDMISDSQLDTDSLFTEFIRDKDPELVKIGLIGFSVHAQTGLEPALPKLVMSPDKEVRIKAVKLMCRDVRYLSEQTVKDFLNHKDWEIRALIAKAIGALQLAAYIPALKKAVGDSNWWVRHHSARSLAQMHTEGFAALCEILREERFGHKVDMAHQIILEELEKEKLRLEQESSTEQQLAYNEKLHLYRKSYKKTISTVQVMEG</sequence>
<dbReference type="Gene3D" id="1.25.10.10">
    <property type="entry name" value="Leucine-rich Repeat Variant"/>
    <property type="match status" value="1"/>
</dbReference>
<dbReference type="EMBL" id="BJOD01000014">
    <property type="protein sequence ID" value="GED25556.1"/>
    <property type="molecule type" value="Genomic_DNA"/>
</dbReference>
<dbReference type="Pfam" id="PF13646">
    <property type="entry name" value="HEAT_2"/>
    <property type="match status" value="1"/>
</dbReference>
<keyword evidence="1" id="KW-0175">Coiled coil</keyword>
<proteinExistence type="predicted"/>
<accession>A0A3M8AW38</accession>
<feature type="transmembrane region" description="Helical" evidence="2">
    <location>
        <begin position="6"/>
        <end position="29"/>
    </location>
</feature>
<name>A0A3M8AW38_9BACL</name>
<keyword evidence="6" id="KW-1185">Reference proteome</keyword>
<evidence type="ECO:0000256" key="1">
    <source>
        <dbReference type="SAM" id="Coils"/>
    </source>
</evidence>
<dbReference type="SMART" id="SM00567">
    <property type="entry name" value="EZ_HEAT"/>
    <property type="match status" value="3"/>
</dbReference>
<evidence type="ECO:0000313" key="3">
    <source>
        <dbReference type="EMBL" id="GED25556.1"/>
    </source>
</evidence>
<dbReference type="InterPro" id="IPR011989">
    <property type="entry name" value="ARM-like"/>
</dbReference>
<protein>
    <submittedName>
        <fullName evidence="4">HEAT repeat domain-containing protein</fullName>
    </submittedName>
</protein>
<evidence type="ECO:0000313" key="5">
    <source>
        <dbReference type="Proteomes" id="UP000276178"/>
    </source>
</evidence>
<dbReference type="PANTHER" id="PTHR12697:SF5">
    <property type="entry name" value="DEOXYHYPUSINE HYDROXYLASE"/>
    <property type="match status" value="1"/>
</dbReference>
<dbReference type="GO" id="GO:0016491">
    <property type="term" value="F:oxidoreductase activity"/>
    <property type="evidence" value="ECO:0007669"/>
    <property type="project" value="TreeGrafter"/>
</dbReference>
<dbReference type="InterPro" id="IPR004155">
    <property type="entry name" value="PBS_lyase_HEAT"/>
</dbReference>